<proteinExistence type="inferred from homology"/>
<dbReference type="Pfam" id="PF00728">
    <property type="entry name" value="Glyco_hydro_20"/>
    <property type="match status" value="1"/>
</dbReference>
<dbReference type="InterPro" id="IPR038901">
    <property type="entry name" value="HEXDC-like"/>
</dbReference>
<sequence length="620" mass="72597">MAFIPRIFRRYLRWNPIGGRSFLSNVLCIAVVLFMFSLVATQLVREPKNRYENLQENLQNKQSHSEFNRPQQAILPSEDRHQHPPPHAQPINNVNLENRQQQSYQNNQVQQQNRIVEQVHLGGSDIHQINGEKYPKLSPSGKFIPIRRIVHLDLKGAPYKPAFYTELFTFFKRLNFTGILIEWEDMFPYTGQLADAINGNAYSLSDVEQILQAAKDKDLEVIPLVQTFGHLEWVLKLEKFAHLREDKKYPQVICFAAEEAWTLLTEMIDQVAAVHKKYGMKFYHMGADEVFQIGFCNATQKEMSRQGGRERAMLWHMSRTAKHIKEKHETTVLAWHDMFAHVIEQDLRAYNMTSLLEPMLWSYAEDLDQYLPFGTWISLKPFKNVWGASAVKGADGPMRFYTNPIHYIRNHESWIKQMTNAYREFDYFQGLVFSAWSRYDHFAILAELFPVALPTLAMSAETILEARPLGNKYPKTYDILKCTPPDTPGYTRGCQFPGSKIYELINEYNAQKPQIQRYFAGDYEYNGWLSNVAEKYHYSSAMYIDKIVPFVDQLLMPLERIVKELRTEMDKIYFEDTAEEIIFVYISEDLERLKARRKAATEILKKRSFEKRPFVKKSDL</sequence>
<dbReference type="AlphaFoldDB" id="A0A914EDH2"/>
<feature type="domain" description="Glycoside hydrolase family 20 catalytic" evidence="6">
    <location>
        <begin position="195"/>
        <end position="343"/>
    </location>
</feature>
<keyword evidence="5" id="KW-0472">Membrane</keyword>
<dbReference type="InterPro" id="IPR017853">
    <property type="entry name" value="GH"/>
</dbReference>
<dbReference type="GO" id="GO:0004563">
    <property type="term" value="F:beta-N-acetylhexosaminidase activity"/>
    <property type="evidence" value="ECO:0007669"/>
    <property type="project" value="UniProtKB-EC"/>
</dbReference>
<keyword evidence="5" id="KW-1133">Transmembrane helix</keyword>
<evidence type="ECO:0000313" key="8">
    <source>
        <dbReference type="WBParaSite" id="ACRNAN_scaffold701.g30479.t1"/>
    </source>
</evidence>
<protein>
    <recommendedName>
        <fullName evidence="3">beta-N-acetylhexosaminidase</fullName>
        <ecNumber evidence="3">3.2.1.52</ecNumber>
    </recommendedName>
</protein>
<accession>A0A914EDH2</accession>
<keyword evidence="4" id="KW-0378">Hydrolase</keyword>
<evidence type="ECO:0000256" key="3">
    <source>
        <dbReference type="ARBA" id="ARBA00012663"/>
    </source>
</evidence>
<evidence type="ECO:0000256" key="1">
    <source>
        <dbReference type="ARBA" id="ARBA00001231"/>
    </source>
</evidence>
<keyword evidence="5" id="KW-0812">Transmembrane</keyword>
<comment type="similarity">
    <text evidence="2">Belongs to the glycosyl hydrolase 20 family.</text>
</comment>
<name>A0A914EDH2_9BILA</name>
<dbReference type="EC" id="3.2.1.52" evidence="3"/>
<organism evidence="7 8">
    <name type="scientific">Acrobeloides nanus</name>
    <dbReference type="NCBI Taxonomy" id="290746"/>
    <lineage>
        <taxon>Eukaryota</taxon>
        <taxon>Metazoa</taxon>
        <taxon>Ecdysozoa</taxon>
        <taxon>Nematoda</taxon>
        <taxon>Chromadorea</taxon>
        <taxon>Rhabditida</taxon>
        <taxon>Tylenchina</taxon>
        <taxon>Cephalobomorpha</taxon>
        <taxon>Cephaloboidea</taxon>
        <taxon>Cephalobidae</taxon>
        <taxon>Acrobeloides</taxon>
    </lineage>
</organism>
<reference evidence="8" key="1">
    <citation type="submission" date="2022-11" db="UniProtKB">
        <authorList>
            <consortium name="WormBaseParasite"/>
        </authorList>
    </citation>
    <scope>IDENTIFICATION</scope>
</reference>
<dbReference type="Proteomes" id="UP000887540">
    <property type="component" value="Unplaced"/>
</dbReference>
<dbReference type="GO" id="GO:0005975">
    <property type="term" value="P:carbohydrate metabolic process"/>
    <property type="evidence" value="ECO:0007669"/>
    <property type="project" value="InterPro"/>
</dbReference>
<evidence type="ECO:0000313" key="7">
    <source>
        <dbReference type="Proteomes" id="UP000887540"/>
    </source>
</evidence>
<feature type="transmembrane region" description="Helical" evidence="5">
    <location>
        <begin position="21"/>
        <end position="40"/>
    </location>
</feature>
<evidence type="ECO:0000256" key="2">
    <source>
        <dbReference type="ARBA" id="ARBA00006285"/>
    </source>
</evidence>
<evidence type="ECO:0000256" key="4">
    <source>
        <dbReference type="ARBA" id="ARBA00022801"/>
    </source>
</evidence>
<dbReference type="PANTHER" id="PTHR21040:SF11">
    <property type="entry name" value="BETA-N-ACETYLHEXOSAMINIDASE"/>
    <property type="match status" value="1"/>
</dbReference>
<evidence type="ECO:0000259" key="6">
    <source>
        <dbReference type="Pfam" id="PF00728"/>
    </source>
</evidence>
<comment type="catalytic activity">
    <reaction evidence="1">
        <text>Hydrolysis of terminal non-reducing N-acetyl-D-hexosamine residues in N-acetyl-beta-D-hexosaminides.</text>
        <dbReference type="EC" id="3.2.1.52"/>
    </reaction>
</comment>
<dbReference type="Gene3D" id="3.20.20.80">
    <property type="entry name" value="Glycosidases"/>
    <property type="match status" value="1"/>
</dbReference>
<keyword evidence="7" id="KW-1185">Reference proteome</keyword>
<dbReference type="PANTHER" id="PTHR21040">
    <property type="entry name" value="BCDNA.GH04120"/>
    <property type="match status" value="1"/>
</dbReference>
<dbReference type="WBParaSite" id="ACRNAN_scaffold701.g30479.t1">
    <property type="protein sequence ID" value="ACRNAN_scaffold701.g30479.t1"/>
    <property type="gene ID" value="ACRNAN_scaffold701.g30479"/>
</dbReference>
<dbReference type="InterPro" id="IPR015883">
    <property type="entry name" value="Glyco_hydro_20_cat"/>
</dbReference>
<evidence type="ECO:0000256" key="5">
    <source>
        <dbReference type="SAM" id="Phobius"/>
    </source>
</evidence>
<dbReference type="SUPFAM" id="SSF51445">
    <property type="entry name" value="(Trans)glycosidases"/>
    <property type="match status" value="1"/>
</dbReference>